<keyword evidence="3 7" id="KW-1133">Transmembrane helix</keyword>
<comment type="subcellular location">
    <subcellularLocation>
        <location evidence="1">Endomembrane system</location>
        <topology evidence="1">Multi-pass membrane protein</topology>
    </subcellularLocation>
</comment>
<dbReference type="GO" id="GO:0016020">
    <property type="term" value="C:membrane"/>
    <property type="evidence" value="ECO:0007669"/>
    <property type="project" value="GOC"/>
</dbReference>
<evidence type="ECO:0000256" key="2">
    <source>
        <dbReference type="ARBA" id="ARBA00022692"/>
    </source>
</evidence>
<feature type="domain" description="Fatty acid hydroxylase" evidence="8">
    <location>
        <begin position="90"/>
        <end position="226"/>
    </location>
</feature>
<feature type="transmembrane region" description="Helical" evidence="7">
    <location>
        <begin position="143"/>
        <end position="163"/>
    </location>
</feature>
<dbReference type="RefSeq" id="WP_200981357.1">
    <property type="nucleotide sequence ID" value="NZ_CP064654.1"/>
</dbReference>
<dbReference type="GO" id="GO:0008610">
    <property type="term" value="P:lipid biosynthetic process"/>
    <property type="evidence" value="ECO:0007669"/>
    <property type="project" value="InterPro"/>
</dbReference>
<dbReference type="EMBL" id="CP064654">
    <property type="protein sequence ID" value="QPC98351.1"/>
    <property type="molecule type" value="Genomic_DNA"/>
</dbReference>
<evidence type="ECO:0000313" key="9">
    <source>
        <dbReference type="EMBL" id="QPC98351.1"/>
    </source>
</evidence>
<feature type="transmembrane region" description="Helical" evidence="7">
    <location>
        <begin position="12"/>
        <end position="29"/>
    </location>
</feature>
<dbReference type="GO" id="GO:0005506">
    <property type="term" value="F:iron ion binding"/>
    <property type="evidence" value="ECO:0007669"/>
    <property type="project" value="InterPro"/>
</dbReference>
<sequence length="263" mass="28875">MAAPDDTAQLLAFLAMAGVFGIFAAIEFVSPARPTVRGHRWVTNLALFAIDTIAVRLLVPLLMVGAAALAAERGWGLLNLVGLPDWAGIAMAVIALDMALYWQHRATHRVPLLWRLHKVHHSDPQFDVTTAARFHPLEIVASMLYKMAVVVALGLPALGVFVFETVFNIATLFTHANFALPKAVEGSARTVLVTPGMHRIHHSALQRETDSNYGTLLSGWDRLFGTYTDRAASGPDAITIGLDEYQDVRPHRLGWTLLLPFRK</sequence>
<evidence type="ECO:0000313" key="10">
    <source>
        <dbReference type="Proteomes" id="UP000594459"/>
    </source>
</evidence>
<organism evidence="9 10">
    <name type="scientific">Qipengyuania soli</name>
    <dbReference type="NCBI Taxonomy" id="2782568"/>
    <lineage>
        <taxon>Bacteria</taxon>
        <taxon>Pseudomonadati</taxon>
        <taxon>Pseudomonadota</taxon>
        <taxon>Alphaproteobacteria</taxon>
        <taxon>Sphingomonadales</taxon>
        <taxon>Erythrobacteraceae</taxon>
        <taxon>Qipengyuania</taxon>
    </lineage>
</organism>
<dbReference type="GO" id="GO:0050479">
    <property type="term" value="F:glyceryl-ether monooxygenase activity"/>
    <property type="evidence" value="ECO:0007669"/>
    <property type="project" value="TreeGrafter"/>
</dbReference>
<evidence type="ECO:0000256" key="1">
    <source>
        <dbReference type="ARBA" id="ARBA00004127"/>
    </source>
</evidence>
<keyword evidence="6 7" id="KW-0472">Membrane</keyword>
<reference evidence="9 10" key="1">
    <citation type="submission" date="2020-11" db="EMBL/GenBank/DDBJ databases">
        <title>The genome sequence of Erythrobacter sp. 6D36.</title>
        <authorList>
            <person name="Liu Y."/>
        </authorList>
    </citation>
    <scope>NUCLEOTIDE SEQUENCE [LARGE SCALE GENOMIC DNA]</scope>
    <source>
        <strain evidence="9 10">6D36</strain>
    </source>
</reference>
<accession>A0A7S8F3C0</accession>
<feature type="transmembrane region" description="Helical" evidence="7">
    <location>
        <begin position="83"/>
        <end position="102"/>
    </location>
</feature>
<protein>
    <submittedName>
        <fullName evidence="9">Sterol desaturase family protein</fullName>
    </submittedName>
</protein>
<dbReference type="GO" id="GO:0006643">
    <property type="term" value="P:membrane lipid metabolic process"/>
    <property type="evidence" value="ECO:0007669"/>
    <property type="project" value="TreeGrafter"/>
</dbReference>
<dbReference type="GO" id="GO:0012505">
    <property type="term" value="C:endomembrane system"/>
    <property type="evidence" value="ECO:0007669"/>
    <property type="project" value="UniProtKB-SubCell"/>
</dbReference>
<keyword evidence="4" id="KW-0560">Oxidoreductase</keyword>
<evidence type="ECO:0000256" key="3">
    <source>
        <dbReference type="ARBA" id="ARBA00022989"/>
    </source>
</evidence>
<evidence type="ECO:0000259" key="8">
    <source>
        <dbReference type="Pfam" id="PF04116"/>
    </source>
</evidence>
<dbReference type="PANTHER" id="PTHR21624:SF1">
    <property type="entry name" value="ALKYLGLYCEROL MONOOXYGENASE"/>
    <property type="match status" value="1"/>
</dbReference>
<keyword evidence="5" id="KW-0443">Lipid metabolism</keyword>
<dbReference type="KEGG" id="qso:IRL76_10865"/>
<dbReference type="Pfam" id="PF04116">
    <property type="entry name" value="FA_hydroxylase"/>
    <property type="match status" value="1"/>
</dbReference>
<dbReference type="AlphaFoldDB" id="A0A7S8F3C0"/>
<evidence type="ECO:0000256" key="6">
    <source>
        <dbReference type="ARBA" id="ARBA00023136"/>
    </source>
</evidence>
<evidence type="ECO:0000256" key="4">
    <source>
        <dbReference type="ARBA" id="ARBA00023002"/>
    </source>
</evidence>
<feature type="transmembrane region" description="Helical" evidence="7">
    <location>
        <begin position="41"/>
        <end position="71"/>
    </location>
</feature>
<name>A0A7S8F3C0_9SPHN</name>
<dbReference type="InterPro" id="IPR006694">
    <property type="entry name" value="Fatty_acid_hydroxylase"/>
</dbReference>
<gene>
    <name evidence="9" type="ORF">IRL76_10865</name>
</gene>
<keyword evidence="10" id="KW-1185">Reference proteome</keyword>
<dbReference type="Proteomes" id="UP000594459">
    <property type="component" value="Chromosome"/>
</dbReference>
<evidence type="ECO:0000256" key="7">
    <source>
        <dbReference type="SAM" id="Phobius"/>
    </source>
</evidence>
<proteinExistence type="predicted"/>
<dbReference type="PANTHER" id="PTHR21624">
    <property type="entry name" value="STEROL DESATURASE-RELATED PROTEIN"/>
    <property type="match status" value="1"/>
</dbReference>
<keyword evidence="2 7" id="KW-0812">Transmembrane</keyword>
<evidence type="ECO:0000256" key="5">
    <source>
        <dbReference type="ARBA" id="ARBA00023098"/>
    </source>
</evidence>
<dbReference type="InterPro" id="IPR051689">
    <property type="entry name" value="Sterol_desaturase/TMEM195"/>
</dbReference>